<dbReference type="GO" id="GO:0005525">
    <property type="term" value="F:GTP binding"/>
    <property type="evidence" value="ECO:0007669"/>
    <property type="project" value="InterPro"/>
</dbReference>
<protein>
    <submittedName>
        <fullName evidence="2">Translation factor GUF1, mitochondrial</fullName>
    </submittedName>
</protein>
<dbReference type="GO" id="GO:0045727">
    <property type="term" value="P:positive regulation of translation"/>
    <property type="evidence" value="ECO:0007669"/>
    <property type="project" value="TreeGrafter"/>
</dbReference>
<evidence type="ECO:0000313" key="2">
    <source>
        <dbReference type="EMBL" id="PWA95692.1"/>
    </source>
</evidence>
<proteinExistence type="predicted"/>
<keyword evidence="3" id="KW-1185">Reference proteome</keyword>
<name>A0A2U1QCJ6_ARTAN</name>
<dbReference type="GO" id="GO:0005739">
    <property type="term" value="C:mitochondrion"/>
    <property type="evidence" value="ECO:0007669"/>
    <property type="project" value="TreeGrafter"/>
</dbReference>
<dbReference type="Proteomes" id="UP000245207">
    <property type="component" value="Unassembled WGS sequence"/>
</dbReference>
<dbReference type="PANTHER" id="PTHR43512">
    <property type="entry name" value="TRANSLATION FACTOR GUF1-RELATED"/>
    <property type="match status" value="1"/>
</dbReference>
<gene>
    <name evidence="2" type="ORF">CTI12_AA047980</name>
</gene>
<feature type="region of interest" description="Disordered" evidence="1">
    <location>
        <begin position="51"/>
        <end position="75"/>
    </location>
</feature>
<evidence type="ECO:0000256" key="1">
    <source>
        <dbReference type="SAM" id="MobiDB-lite"/>
    </source>
</evidence>
<evidence type="ECO:0000313" key="3">
    <source>
        <dbReference type="Proteomes" id="UP000245207"/>
    </source>
</evidence>
<dbReference type="InterPro" id="IPR006297">
    <property type="entry name" value="EF-4"/>
</dbReference>
<organism evidence="2 3">
    <name type="scientific">Artemisia annua</name>
    <name type="common">Sweet wormwood</name>
    <dbReference type="NCBI Taxonomy" id="35608"/>
    <lineage>
        <taxon>Eukaryota</taxon>
        <taxon>Viridiplantae</taxon>
        <taxon>Streptophyta</taxon>
        <taxon>Embryophyta</taxon>
        <taxon>Tracheophyta</taxon>
        <taxon>Spermatophyta</taxon>
        <taxon>Magnoliopsida</taxon>
        <taxon>eudicotyledons</taxon>
        <taxon>Gunneridae</taxon>
        <taxon>Pentapetalae</taxon>
        <taxon>asterids</taxon>
        <taxon>campanulids</taxon>
        <taxon>Asterales</taxon>
        <taxon>Asteraceae</taxon>
        <taxon>Asteroideae</taxon>
        <taxon>Anthemideae</taxon>
        <taxon>Artemisiinae</taxon>
        <taxon>Artemisia</taxon>
    </lineage>
</organism>
<reference evidence="2 3" key="1">
    <citation type="journal article" date="2018" name="Mol. Plant">
        <title>The genome of Artemisia annua provides insight into the evolution of Asteraceae family and artemisinin biosynthesis.</title>
        <authorList>
            <person name="Shen Q."/>
            <person name="Zhang L."/>
            <person name="Liao Z."/>
            <person name="Wang S."/>
            <person name="Yan T."/>
            <person name="Shi P."/>
            <person name="Liu M."/>
            <person name="Fu X."/>
            <person name="Pan Q."/>
            <person name="Wang Y."/>
            <person name="Lv Z."/>
            <person name="Lu X."/>
            <person name="Zhang F."/>
            <person name="Jiang W."/>
            <person name="Ma Y."/>
            <person name="Chen M."/>
            <person name="Hao X."/>
            <person name="Li L."/>
            <person name="Tang Y."/>
            <person name="Lv G."/>
            <person name="Zhou Y."/>
            <person name="Sun X."/>
            <person name="Brodelius P.E."/>
            <person name="Rose J.K.C."/>
            <person name="Tang K."/>
        </authorList>
    </citation>
    <scope>NUCLEOTIDE SEQUENCE [LARGE SCALE GENOMIC DNA]</scope>
    <source>
        <strain evidence="3">cv. Huhao1</strain>
        <tissue evidence="2">Leaf</tissue>
    </source>
</reference>
<accession>A0A2U1QCJ6</accession>
<dbReference type="PANTHER" id="PTHR43512:SF7">
    <property type="entry name" value="TRANSLATION FACTOR GUF1, MITOCHONDRIAL"/>
    <property type="match status" value="1"/>
</dbReference>
<dbReference type="EMBL" id="PKPP01000224">
    <property type="protein sequence ID" value="PWA95692.1"/>
    <property type="molecule type" value="Genomic_DNA"/>
</dbReference>
<dbReference type="AlphaFoldDB" id="A0A2U1QCJ6"/>
<dbReference type="Gene3D" id="2.40.30.10">
    <property type="entry name" value="Translation factors"/>
    <property type="match status" value="1"/>
</dbReference>
<dbReference type="GO" id="GO:0097177">
    <property type="term" value="F:mitochondrial ribosome binding"/>
    <property type="evidence" value="ECO:0007669"/>
    <property type="project" value="TreeGrafter"/>
</dbReference>
<sequence>MSAATGQSYEILDVRILQPELRSTRILLSGQVGYVVSSMRSTKEAHIGDTMSDTKTVVDRAPTREQRKKRHQPYPTSVRSGNIPYFLKKYIIYCRFSNSFGSYPLSYTICICKVEKMEINIDFTANTTTIRLFRSYKNFHKVLELSKQYGQVLENKNQWLSRLVAVIVKTNRSKRSLKFVFSYILKCNYKNPFSKILVYEAQRKALDMPPTTIVEPTNESFYGVINYHLHEGNTRFKKFKDICHIGFSTLKSRVETL</sequence>
<dbReference type="STRING" id="35608.A0A2U1QCJ6"/>
<comment type="caution">
    <text evidence="2">The sequence shown here is derived from an EMBL/GenBank/DDBJ whole genome shotgun (WGS) entry which is preliminary data.</text>
</comment>
<feature type="compositionally biased region" description="Basic and acidic residues" evidence="1">
    <location>
        <begin position="56"/>
        <end position="65"/>
    </location>
</feature>